<evidence type="ECO:0000313" key="5">
    <source>
        <dbReference type="EMBL" id="MBP1047298.1"/>
    </source>
</evidence>
<dbReference type="Pfam" id="PF04203">
    <property type="entry name" value="Sortase"/>
    <property type="match status" value="1"/>
</dbReference>
<feature type="domain" description="Pesticidal crystal protein Cry22Aa Ig-like" evidence="4">
    <location>
        <begin position="49"/>
        <end position="114"/>
    </location>
</feature>
<dbReference type="EMBL" id="JAEDXU010000007">
    <property type="protein sequence ID" value="MBP1047298.1"/>
    <property type="molecule type" value="Genomic_DNA"/>
</dbReference>
<dbReference type="InterPro" id="IPR013783">
    <property type="entry name" value="Ig-like_fold"/>
</dbReference>
<evidence type="ECO:0000256" key="2">
    <source>
        <dbReference type="SAM" id="MobiDB-lite"/>
    </source>
</evidence>
<feature type="region of interest" description="Disordered" evidence="2">
    <location>
        <begin position="115"/>
        <end position="136"/>
    </location>
</feature>
<evidence type="ECO:0000313" key="6">
    <source>
        <dbReference type="Proteomes" id="UP000673375"/>
    </source>
</evidence>
<evidence type="ECO:0000259" key="4">
    <source>
        <dbReference type="Pfam" id="PF16403"/>
    </source>
</evidence>
<dbReference type="Pfam" id="PF16403">
    <property type="entry name" value="Bact_surface_Ig-like"/>
    <property type="match status" value="1"/>
</dbReference>
<keyword evidence="1" id="KW-0378">Hydrolase</keyword>
<comment type="caution">
    <text evidence="5">The sequence shown here is derived from an EMBL/GenBank/DDBJ whole genome shotgun (WGS) entry which is preliminary data.</text>
</comment>
<evidence type="ECO:0000256" key="3">
    <source>
        <dbReference type="SAM" id="SignalP"/>
    </source>
</evidence>
<dbReference type="Gene3D" id="2.40.260.10">
    <property type="entry name" value="Sortase"/>
    <property type="match status" value="1"/>
</dbReference>
<protein>
    <submittedName>
        <fullName evidence="5">DUF5011 domain-containing protein</fullName>
    </submittedName>
</protein>
<dbReference type="InterPro" id="IPR005754">
    <property type="entry name" value="Sortase"/>
</dbReference>
<name>A0ABS4CL12_9ENTE</name>
<dbReference type="Proteomes" id="UP000673375">
    <property type="component" value="Unassembled WGS sequence"/>
</dbReference>
<accession>A0ABS4CL12</accession>
<dbReference type="SUPFAM" id="SSF63817">
    <property type="entry name" value="Sortase"/>
    <property type="match status" value="1"/>
</dbReference>
<reference evidence="5 6" key="1">
    <citation type="submission" date="2020-12" db="EMBL/GenBank/DDBJ databases">
        <title>Vagococcus allomyrinae sp. nov. and Enterococcus lavae sp. nov., isolated from the larvae of Allomyrina dichotoma.</title>
        <authorList>
            <person name="Lee S.D."/>
        </authorList>
    </citation>
    <scope>NUCLEOTIDE SEQUENCE [LARGE SCALE GENOMIC DNA]</scope>
    <source>
        <strain evidence="5 6">BWM-S5</strain>
    </source>
</reference>
<gene>
    <name evidence="5" type="ORF">I6N96_13525</name>
</gene>
<dbReference type="InterPro" id="IPR023365">
    <property type="entry name" value="Sortase_dom-sf"/>
</dbReference>
<dbReference type="InterPro" id="IPR032179">
    <property type="entry name" value="Cry22Aa_Ig-like"/>
</dbReference>
<dbReference type="Gene3D" id="2.60.40.10">
    <property type="entry name" value="Immunoglobulins"/>
    <property type="match status" value="1"/>
</dbReference>
<dbReference type="RefSeq" id="WP_209558084.1">
    <property type="nucleotide sequence ID" value="NZ_JAEDXU010000007.1"/>
</dbReference>
<keyword evidence="3" id="KW-0732">Signal</keyword>
<feature type="signal peptide" evidence="3">
    <location>
        <begin position="1"/>
        <end position="24"/>
    </location>
</feature>
<feature type="chain" id="PRO_5046738764" evidence="3">
    <location>
        <begin position="25"/>
        <end position="316"/>
    </location>
</feature>
<organism evidence="5 6">
    <name type="scientific">Enterococcus larvae</name>
    <dbReference type="NCBI Taxonomy" id="2794352"/>
    <lineage>
        <taxon>Bacteria</taxon>
        <taxon>Bacillati</taxon>
        <taxon>Bacillota</taxon>
        <taxon>Bacilli</taxon>
        <taxon>Lactobacillales</taxon>
        <taxon>Enterococcaceae</taxon>
        <taxon>Enterococcus</taxon>
    </lineage>
</organism>
<sequence>MNTLKRTTLFSIGLLASLTFLGFATQNDHSRAESKDTIAPKIQHIADCTLTLKEAKDFDPLENVQAFDNIDGNLTEKITLDSDLKKDKVGKYELIYSVTDSSGNKTSKTRAVTIVPDEESSSSAEQAAPVESAPVETEAPIAEDIQETAEVVEPALNSTPVESEAVPVEENTAPVAEPAPEPEPVISQQNTTISFLGVTIPFINYNGASAAPASGAGTWTGTGAVNDGAPTHFIGHNPGDFASVMNITVGTPITVVDSQGNARTYTVYEVLDAYDDGLNAHDPNDNTWARVIDAGGERISLQTCITDSINRIVLAS</sequence>
<proteinExistence type="predicted"/>
<keyword evidence="6" id="KW-1185">Reference proteome</keyword>
<evidence type="ECO:0000256" key="1">
    <source>
        <dbReference type="ARBA" id="ARBA00022801"/>
    </source>
</evidence>
<feature type="compositionally biased region" description="Low complexity" evidence="2">
    <location>
        <begin position="121"/>
        <end position="136"/>
    </location>
</feature>